<comment type="caution">
    <text evidence="2">The sequence shown here is derived from an EMBL/GenBank/DDBJ whole genome shotgun (WGS) entry which is preliminary data.</text>
</comment>
<feature type="region of interest" description="Disordered" evidence="1">
    <location>
        <begin position="17"/>
        <end position="38"/>
    </location>
</feature>
<accession>A0ABD2ZCI0</accession>
<evidence type="ECO:0008006" key="4">
    <source>
        <dbReference type="Google" id="ProtNLM"/>
    </source>
</evidence>
<evidence type="ECO:0000313" key="3">
    <source>
        <dbReference type="Proteomes" id="UP001630127"/>
    </source>
</evidence>
<evidence type="ECO:0000313" key="2">
    <source>
        <dbReference type="EMBL" id="KAL3516788.1"/>
    </source>
</evidence>
<sequence length="110" mass="13143">MKNRRVRRETMTILRRSRLKKLRGKKETDGDDDGDERPKLAEGFYEIEAIRRKRVRKKMKGGQVQYLIKCEGGWRQLIHGSHWEIFYPVLMLLMHLKTDMKLAVKEKVST</sequence>
<protein>
    <recommendedName>
        <fullName evidence="4">Chromo domain-containing protein</fullName>
    </recommendedName>
</protein>
<dbReference type="EMBL" id="JBJUIK010000010">
    <property type="protein sequence ID" value="KAL3516788.1"/>
    <property type="molecule type" value="Genomic_DNA"/>
</dbReference>
<name>A0ABD2ZCI0_9GENT</name>
<dbReference type="Proteomes" id="UP001630127">
    <property type="component" value="Unassembled WGS sequence"/>
</dbReference>
<keyword evidence="3" id="KW-1185">Reference proteome</keyword>
<proteinExistence type="predicted"/>
<dbReference type="InterPro" id="IPR044251">
    <property type="entry name" value="LHP1-like"/>
</dbReference>
<dbReference type="PANTHER" id="PTHR47240:SF2">
    <property type="entry name" value="CHROMO DOMAIN-CONTAINING PROTEIN LHP1"/>
    <property type="match status" value="1"/>
</dbReference>
<gene>
    <name evidence="2" type="ORF">ACH5RR_023690</name>
</gene>
<dbReference type="Gene3D" id="2.40.50.40">
    <property type="match status" value="1"/>
</dbReference>
<dbReference type="PANTHER" id="PTHR47240">
    <property type="entry name" value="CHROMO DOMAIN-CONTAINING PROTEIN LHP1"/>
    <property type="match status" value="1"/>
</dbReference>
<dbReference type="AlphaFoldDB" id="A0ABD2ZCI0"/>
<reference evidence="2 3" key="1">
    <citation type="submission" date="2024-11" db="EMBL/GenBank/DDBJ databases">
        <title>A near-complete genome assembly of Cinchona calisaya.</title>
        <authorList>
            <person name="Lian D.C."/>
            <person name="Zhao X.W."/>
            <person name="Wei L."/>
        </authorList>
    </citation>
    <scope>NUCLEOTIDE SEQUENCE [LARGE SCALE GENOMIC DNA]</scope>
    <source>
        <tissue evidence="2">Nenye</tissue>
    </source>
</reference>
<organism evidence="2 3">
    <name type="scientific">Cinchona calisaya</name>
    <dbReference type="NCBI Taxonomy" id="153742"/>
    <lineage>
        <taxon>Eukaryota</taxon>
        <taxon>Viridiplantae</taxon>
        <taxon>Streptophyta</taxon>
        <taxon>Embryophyta</taxon>
        <taxon>Tracheophyta</taxon>
        <taxon>Spermatophyta</taxon>
        <taxon>Magnoliopsida</taxon>
        <taxon>eudicotyledons</taxon>
        <taxon>Gunneridae</taxon>
        <taxon>Pentapetalae</taxon>
        <taxon>asterids</taxon>
        <taxon>lamiids</taxon>
        <taxon>Gentianales</taxon>
        <taxon>Rubiaceae</taxon>
        <taxon>Cinchonoideae</taxon>
        <taxon>Cinchoneae</taxon>
        <taxon>Cinchona</taxon>
    </lineage>
</organism>
<evidence type="ECO:0000256" key="1">
    <source>
        <dbReference type="SAM" id="MobiDB-lite"/>
    </source>
</evidence>